<evidence type="ECO:0000313" key="2">
    <source>
        <dbReference type="EMBL" id="QOY89759.1"/>
    </source>
</evidence>
<proteinExistence type="predicted"/>
<feature type="region of interest" description="Disordered" evidence="1">
    <location>
        <begin position="1"/>
        <end position="20"/>
    </location>
</feature>
<dbReference type="AlphaFoldDB" id="A0A7S7NV49"/>
<dbReference type="RefSeq" id="WP_194451421.1">
    <property type="nucleotide sequence ID" value="NZ_CP063849.1"/>
</dbReference>
<evidence type="ECO:0000313" key="3">
    <source>
        <dbReference type="Proteomes" id="UP000593892"/>
    </source>
</evidence>
<evidence type="ECO:0000256" key="1">
    <source>
        <dbReference type="SAM" id="MobiDB-lite"/>
    </source>
</evidence>
<reference evidence="2 3" key="1">
    <citation type="submission" date="2020-10" db="EMBL/GenBank/DDBJ databases">
        <title>Complete genome sequence of Paludibaculum fermentans P105T, a facultatively anaerobic acidobacterium capable of dissimilatory Fe(III) reduction.</title>
        <authorList>
            <person name="Dedysh S.N."/>
            <person name="Beletsky A.V."/>
            <person name="Kulichevskaya I.S."/>
            <person name="Mardanov A.V."/>
            <person name="Ravin N.V."/>
        </authorList>
    </citation>
    <scope>NUCLEOTIDE SEQUENCE [LARGE SCALE GENOMIC DNA]</scope>
    <source>
        <strain evidence="2 3">P105</strain>
    </source>
</reference>
<protein>
    <submittedName>
        <fullName evidence="2">DUF5076 domain-containing protein</fullName>
    </submittedName>
</protein>
<dbReference type="EMBL" id="CP063849">
    <property type="protein sequence ID" value="QOY89759.1"/>
    <property type="molecule type" value="Genomic_DNA"/>
</dbReference>
<accession>A0A7S7NV49</accession>
<organism evidence="2 3">
    <name type="scientific">Paludibaculum fermentans</name>
    <dbReference type="NCBI Taxonomy" id="1473598"/>
    <lineage>
        <taxon>Bacteria</taxon>
        <taxon>Pseudomonadati</taxon>
        <taxon>Acidobacteriota</taxon>
        <taxon>Terriglobia</taxon>
        <taxon>Bryobacterales</taxon>
        <taxon>Bryobacteraceae</taxon>
        <taxon>Paludibaculum</taxon>
    </lineage>
</organism>
<sequence length="103" mass="11304">MFGRKPKSDRDLTAPSEVETDPKAREVLRAWVANGGLICALRPETWDDAANWGIVLADVARHIANAVQELHGEEASATLAEIQNVFNAELGEPTDTPTRYFEA</sequence>
<dbReference type="Pfam" id="PF16826">
    <property type="entry name" value="DUF5076"/>
    <property type="match status" value="1"/>
</dbReference>
<name>A0A7S7NV49_PALFE</name>
<dbReference type="Gene3D" id="3.30.2370.10">
    <property type="entry name" value="putative pyruvate dehydrogenase"/>
    <property type="match status" value="1"/>
</dbReference>
<feature type="compositionally biased region" description="Basic and acidic residues" evidence="1">
    <location>
        <begin position="1"/>
        <end position="12"/>
    </location>
</feature>
<dbReference type="InterPro" id="IPR031796">
    <property type="entry name" value="DUF5076"/>
</dbReference>
<dbReference type="KEGG" id="pfer:IRI77_07355"/>
<gene>
    <name evidence="2" type="ORF">IRI77_07355</name>
</gene>
<dbReference type="Proteomes" id="UP000593892">
    <property type="component" value="Chromosome"/>
</dbReference>
<keyword evidence="3" id="KW-1185">Reference proteome</keyword>